<dbReference type="InterPro" id="IPR052211">
    <property type="entry name" value="Cpx_auxiliary_protein"/>
</dbReference>
<evidence type="ECO:0000313" key="7">
    <source>
        <dbReference type="Proteomes" id="UP000069015"/>
    </source>
</evidence>
<protein>
    <recommendedName>
        <fullName evidence="8">Periplasmic heavy metal sensor</fullName>
    </recommendedName>
</protein>
<reference evidence="6 7" key="1">
    <citation type="submission" date="2015-12" db="EMBL/GenBank/DDBJ databases">
        <title>Complete genome sequence of Pseudoalteromonas rubra SCSIO 6842, harboring a conjugative plasmid.</title>
        <authorList>
            <person name="Li B."/>
            <person name="Wang X."/>
        </authorList>
    </citation>
    <scope>NUCLEOTIDE SEQUENCE [LARGE SCALE GENOMIC DNA]</scope>
    <source>
        <strain evidence="6 7">SCSIO 6842</strain>
    </source>
</reference>
<dbReference type="InterPro" id="IPR012899">
    <property type="entry name" value="LTXXQ"/>
</dbReference>
<evidence type="ECO:0000256" key="4">
    <source>
        <dbReference type="ARBA" id="ARBA00022764"/>
    </source>
</evidence>
<evidence type="ECO:0000256" key="1">
    <source>
        <dbReference type="ARBA" id="ARBA00004418"/>
    </source>
</evidence>
<feature type="signal peptide" evidence="5">
    <location>
        <begin position="1"/>
        <end position="30"/>
    </location>
</feature>
<dbReference type="Pfam" id="PF07813">
    <property type="entry name" value="LTXXQ"/>
    <property type="match status" value="1"/>
</dbReference>
<proteinExistence type="inferred from homology"/>
<feature type="chain" id="PRO_5006839137" description="Periplasmic heavy metal sensor" evidence="5">
    <location>
        <begin position="31"/>
        <end position="169"/>
    </location>
</feature>
<dbReference type="PIRSF" id="PIRSF034445">
    <property type="entry name" value="CpxP_Spy"/>
    <property type="match status" value="1"/>
</dbReference>
<comment type="similarity">
    <text evidence="2">Belongs to the CpxP/Spy family.</text>
</comment>
<comment type="subcellular location">
    <subcellularLocation>
        <location evidence="1">Periplasm</location>
    </subcellularLocation>
</comment>
<dbReference type="AlphaFoldDB" id="A0A0U3GSE1"/>
<dbReference type="Gene3D" id="1.20.120.1490">
    <property type="match status" value="1"/>
</dbReference>
<dbReference type="PANTHER" id="PTHR38102">
    <property type="entry name" value="PERIPLASMIC CHAPERONE SPY"/>
    <property type="match status" value="1"/>
</dbReference>
<dbReference type="PANTHER" id="PTHR38102:SF1">
    <property type="entry name" value="PERIPLASMIC CHAPERONE SPY"/>
    <property type="match status" value="1"/>
</dbReference>
<dbReference type="EMBL" id="CP013611">
    <property type="protein sequence ID" value="ALU43198.1"/>
    <property type="molecule type" value="Genomic_DNA"/>
</dbReference>
<sequence>MKTHTMSKVRHTLKAVLLASVMAGSSAAFADTDSNETQPRVTSMKPMNSMGHMLLSKRAVKHLALTQSQQDELKSLFDAQQEQVKTLRGDKVKGEHRDAFKSLIEAEQFDKAQAEVLLEQFQPQKRDMMLIRLETQHKVYHILTEEQRAKLKQLRHKRKAKKHHQHQSS</sequence>
<dbReference type="CDD" id="cd09916">
    <property type="entry name" value="CpxP_like"/>
    <property type="match status" value="1"/>
</dbReference>
<dbReference type="GO" id="GO:0051082">
    <property type="term" value="F:unfolded protein binding"/>
    <property type="evidence" value="ECO:0007669"/>
    <property type="project" value="TreeGrafter"/>
</dbReference>
<evidence type="ECO:0000256" key="3">
    <source>
        <dbReference type="ARBA" id="ARBA00022729"/>
    </source>
</evidence>
<evidence type="ECO:0000256" key="5">
    <source>
        <dbReference type="SAM" id="SignalP"/>
    </source>
</evidence>
<keyword evidence="3 5" id="KW-0732">Signal</keyword>
<dbReference type="GO" id="GO:0030288">
    <property type="term" value="C:outer membrane-bounded periplasmic space"/>
    <property type="evidence" value="ECO:0007669"/>
    <property type="project" value="TreeGrafter"/>
</dbReference>
<dbReference type="RefSeq" id="WP_058796442.1">
    <property type="nucleotide sequence ID" value="NZ_CP013611.1"/>
</dbReference>
<evidence type="ECO:0000313" key="6">
    <source>
        <dbReference type="EMBL" id="ALU43198.1"/>
    </source>
</evidence>
<name>A0A0U3GSE1_9GAMM</name>
<accession>A0A0U3GSE1</accession>
<gene>
    <name evidence="6" type="ORF">AT705_09740</name>
</gene>
<evidence type="ECO:0008006" key="8">
    <source>
        <dbReference type="Google" id="ProtNLM"/>
    </source>
</evidence>
<keyword evidence="4" id="KW-0574">Periplasm</keyword>
<dbReference type="KEGG" id="prr:AT705_09740"/>
<evidence type="ECO:0000256" key="2">
    <source>
        <dbReference type="ARBA" id="ARBA00008441"/>
    </source>
</evidence>
<dbReference type="Proteomes" id="UP000069015">
    <property type="component" value="Chromosome 1"/>
</dbReference>
<organism evidence="6 7">
    <name type="scientific">Pseudoalteromonas rubra</name>
    <dbReference type="NCBI Taxonomy" id="43658"/>
    <lineage>
        <taxon>Bacteria</taxon>
        <taxon>Pseudomonadati</taxon>
        <taxon>Pseudomonadota</taxon>
        <taxon>Gammaproteobacteria</taxon>
        <taxon>Alteromonadales</taxon>
        <taxon>Pseudoalteromonadaceae</taxon>
        <taxon>Pseudoalteromonas</taxon>
    </lineage>
</organism>